<evidence type="ECO:0000313" key="2">
    <source>
        <dbReference type="Proteomes" id="UP000078295"/>
    </source>
</evidence>
<name>A0AB36DM38_MORCA</name>
<sequence length="39" mass="4472">MIGKSMKQIYLIHHQLPDTQLNSSKNPKPYRFGVAVMSI</sequence>
<organism evidence="1 2">
    <name type="scientific">Moraxella catarrhalis</name>
    <name type="common">Branhamella catarrhalis</name>
    <dbReference type="NCBI Taxonomy" id="480"/>
    <lineage>
        <taxon>Bacteria</taxon>
        <taxon>Pseudomonadati</taxon>
        <taxon>Pseudomonadota</taxon>
        <taxon>Gammaproteobacteria</taxon>
        <taxon>Moraxellales</taxon>
        <taxon>Moraxellaceae</taxon>
        <taxon>Moraxella</taxon>
    </lineage>
</organism>
<comment type="caution">
    <text evidence="1">The sequence shown here is derived from an EMBL/GenBank/DDBJ whole genome shotgun (WGS) entry which is preliminary data.</text>
</comment>
<proteinExistence type="predicted"/>
<evidence type="ECO:0000313" key="1">
    <source>
        <dbReference type="EMBL" id="OAV23089.1"/>
    </source>
</evidence>
<dbReference type="AlphaFoldDB" id="A0AB36DM38"/>
<gene>
    <name evidence="1" type="ORF">AO370_1747</name>
</gene>
<dbReference type="EMBL" id="LXHQ01000046">
    <property type="protein sequence ID" value="OAV23089.1"/>
    <property type="molecule type" value="Genomic_DNA"/>
</dbReference>
<accession>A0AB36DM38</accession>
<dbReference type="Proteomes" id="UP000078295">
    <property type="component" value="Unassembled WGS sequence"/>
</dbReference>
<protein>
    <submittedName>
        <fullName evidence="1">Uncharacterized protein</fullName>
    </submittedName>
</protein>
<reference evidence="1 2" key="1">
    <citation type="journal article" date="2016" name="Genome Biol. Evol.">
        <title>Comparative Genomic Analyses of the Moraxella catarrhalis Serosensitive and Seroresistant Lineages Demonstrate Their Independent Evolution.</title>
        <authorList>
            <person name="Earl J.P."/>
            <person name="de Vries S.P."/>
            <person name="Ahmed A."/>
            <person name="Powell E."/>
            <person name="Schultz M.P."/>
            <person name="Hermans P.W."/>
            <person name="Hill D.J."/>
            <person name="Zhou Z."/>
            <person name="Constantinidou C.I."/>
            <person name="Hu F.Z."/>
            <person name="Bootsma H.J."/>
            <person name="Ehrlich G.D."/>
        </authorList>
    </citation>
    <scope>NUCLEOTIDE SEQUENCE [LARGE SCALE GENOMIC DNA]</scope>
    <source>
        <strain evidence="1 2">F23</strain>
    </source>
</reference>